<protein>
    <submittedName>
        <fullName evidence="3">Uncharacterized protein</fullName>
    </submittedName>
</protein>
<evidence type="ECO:0000313" key="3">
    <source>
        <dbReference type="EMBL" id="CAF4331501.1"/>
    </source>
</evidence>
<dbReference type="Proteomes" id="UP000682733">
    <property type="component" value="Unassembled WGS sequence"/>
</dbReference>
<dbReference type="AlphaFoldDB" id="A0A8S2U9G8"/>
<reference evidence="3" key="1">
    <citation type="submission" date="2021-02" db="EMBL/GenBank/DDBJ databases">
        <authorList>
            <person name="Nowell W R."/>
        </authorList>
    </citation>
    <scope>NUCLEOTIDE SEQUENCE</scope>
</reference>
<dbReference type="EMBL" id="CAJNOK010039150">
    <property type="protein sequence ID" value="CAF1542899.1"/>
    <property type="molecule type" value="Genomic_DNA"/>
</dbReference>
<evidence type="ECO:0000313" key="4">
    <source>
        <dbReference type="Proteomes" id="UP000682733"/>
    </source>
</evidence>
<accession>A0A8S2U9G8</accession>
<evidence type="ECO:0000313" key="2">
    <source>
        <dbReference type="EMBL" id="CAF1542899.1"/>
    </source>
</evidence>
<dbReference type="EMBL" id="CAJOBA010061502">
    <property type="protein sequence ID" value="CAF4331501.1"/>
    <property type="molecule type" value="Genomic_DNA"/>
</dbReference>
<organism evidence="3 4">
    <name type="scientific">Didymodactylos carnosus</name>
    <dbReference type="NCBI Taxonomy" id="1234261"/>
    <lineage>
        <taxon>Eukaryota</taxon>
        <taxon>Metazoa</taxon>
        <taxon>Spiralia</taxon>
        <taxon>Gnathifera</taxon>
        <taxon>Rotifera</taxon>
        <taxon>Eurotatoria</taxon>
        <taxon>Bdelloidea</taxon>
        <taxon>Philodinida</taxon>
        <taxon>Philodinidae</taxon>
        <taxon>Didymodactylos</taxon>
    </lineage>
</organism>
<evidence type="ECO:0000256" key="1">
    <source>
        <dbReference type="SAM" id="MobiDB-lite"/>
    </source>
</evidence>
<comment type="caution">
    <text evidence="3">The sequence shown here is derived from an EMBL/GenBank/DDBJ whole genome shotgun (WGS) entry which is preliminary data.</text>
</comment>
<feature type="non-terminal residue" evidence="3">
    <location>
        <position position="91"/>
    </location>
</feature>
<proteinExistence type="predicted"/>
<feature type="compositionally biased region" description="Polar residues" evidence="1">
    <location>
        <begin position="54"/>
        <end position="64"/>
    </location>
</feature>
<dbReference type="Proteomes" id="UP000677228">
    <property type="component" value="Unassembled WGS sequence"/>
</dbReference>
<name>A0A8S2U9G8_9BILA</name>
<sequence>MNLQRIPSKVSLADLSLKDPKELQVKEALVKDKLKEVHKDDVFDEQYSQTVQQRADMTSLQRTMSSDERLSTQRSTGHFTDTEYYCTETIN</sequence>
<gene>
    <name evidence="2" type="ORF">OVA965_LOCUS38875</name>
    <name evidence="3" type="ORF">TMI583_LOCUS40100</name>
</gene>
<feature type="region of interest" description="Disordered" evidence="1">
    <location>
        <begin position="54"/>
        <end position="76"/>
    </location>
</feature>